<dbReference type="Pfam" id="PF07681">
    <property type="entry name" value="DoxX"/>
    <property type="match status" value="1"/>
</dbReference>
<comment type="subcellular location">
    <subcellularLocation>
        <location evidence="1">Membrane</location>
        <topology evidence="1">Multi-pass membrane protein</topology>
    </subcellularLocation>
</comment>
<dbReference type="OrthoDB" id="1429638at2"/>
<keyword evidence="2 5" id="KW-0812">Transmembrane</keyword>
<evidence type="ECO:0000256" key="3">
    <source>
        <dbReference type="ARBA" id="ARBA00022989"/>
    </source>
</evidence>
<reference evidence="6 7" key="1">
    <citation type="journal article" date="2015" name="Int. J. Syst. Evol. Microbiol.">
        <title>Mariniphaga sediminis sp. nov., isolated from coastal sediment.</title>
        <authorList>
            <person name="Wang F.Q."/>
            <person name="Shen Q.Y."/>
            <person name="Chen G.J."/>
            <person name="Du Z.J."/>
        </authorList>
    </citation>
    <scope>NUCLEOTIDE SEQUENCE [LARGE SCALE GENOMIC DNA]</scope>
    <source>
        <strain evidence="6 7">SY21</strain>
    </source>
</reference>
<proteinExistence type="predicted"/>
<evidence type="ECO:0000256" key="5">
    <source>
        <dbReference type="SAM" id="Phobius"/>
    </source>
</evidence>
<dbReference type="InterPro" id="IPR032808">
    <property type="entry name" value="DoxX"/>
</dbReference>
<comment type="caution">
    <text evidence="6">The sequence shown here is derived from an EMBL/GenBank/DDBJ whole genome shotgun (WGS) entry which is preliminary data.</text>
</comment>
<evidence type="ECO:0000313" key="7">
    <source>
        <dbReference type="Proteomes" id="UP000266441"/>
    </source>
</evidence>
<keyword evidence="4 5" id="KW-0472">Membrane</keyword>
<feature type="transmembrane region" description="Helical" evidence="5">
    <location>
        <begin position="74"/>
        <end position="104"/>
    </location>
</feature>
<gene>
    <name evidence="6" type="ORF">D1164_18820</name>
</gene>
<dbReference type="Proteomes" id="UP000266441">
    <property type="component" value="Unassembled WGS sequence"/>
</dbReference>
<protein>
    <submittedName>
        <fullName evidence="6">DoxX family membrane protein</fullName>
    </submittedName>
</protein>
<organism evidence="6 7">
    <name type="scientific">Mariniphaga sediminis</name>
    <dbReference type="NCBI Taxonomy" id="1628158"/>
    <lineage>
        <taxon>Bacteria</taxon>
        <taxon>Pseudomonadati</taxon>
        <taxon>Bacteroidota</taxon>
        <taxon>Bacteroidia</taxon>
        <taxon>Marinilabiliales</taxon>
        <taxon>Prolixibacteraceae</taxon>
        <taxon>Mariniphaga</taxon>
    </lineage>
</organism>
<dbReference type="AlphaFoldDB" id="A0A399CWM2"/>
<dbReference type="EMBL" id="QWET01000018">
    <property type="protein sequence ID" value="RIH63636.1"/>
    <property type="molecule type" value="Genomic_DNA"/>
</dbReference>
<evidence type="ECO:0000313" key="6">
    <source>
        <dbReference type="EMBL" id="RIH63636.1"/>
    </source>
</evidence>
<accession>A0A399CWM2</accession>
<sequence length="161" mass="17369">MKNTYSNLQLTALVLLRFLVGWHILYEGVAKLLNPDWTSAGFLSQSKWILSGFADWVTSNSGVLAAADFLNTWGLIAIGLGLLLGLFSRVAAVAGAALVFVYYLNSPPLVGIEYTLPMEGSNLVVNKTLIEAGALCVLALFPTSKIFGLDAFWAGRNKKSK</sequence>
<dbReference type="RefSeq" id="WP_119351445.1">
    <property type="nucleotide sequence ID" value="NZ_QWET01000018.1"/>
</dbReference>
<dbReference type="GO" id="GO:0016020">
    <property type="term" value="C:membrane"/>
    <property type="evidence" value="ECO:0007669"/>
    <property type="project" value="UniProtKB-SubCell"/>
</dbReference>
<keyword evidence="7" id="KW-1185">Reference proteome</keyword>
<evidence type="ECO:0000256" key="4">
    <source>
        <dbReference type="ARBA" id="ARBA00023136"/>
    </source>
</evidence>
<evidence type="ECO:0000256" key="1">
    <source>
        <dbReference type="ARBA" id="ARBA00004141"/>
    </source>
</evidence>
<name>A0A399CWM2_9BACT</name>
<feature type="transmembrane region" description="Helical" evidence="5">
    <location>
        <begin position="132"/>
        <end position="153"/>
    </location>
</feature>
<evidence type="ECO:0000256" key="2">
    <source>
        <dbReference type="ARBA" id="ARBA00022692"/>
    </source>
</evidence>
<feature type="transmembrane region" description="Helical" evidence="5">
    <location>
        <begin position="7"/>
        <end position="26"/>
    </location>
</feature>
<keyword evidence="3 5" id="KW-1133">Transmembrane helix</keyword>